<keyword evidence="11" id="KW-0902">Two-component regulatory system</keyword>
<dbReference type="Proteomes" id="UP001157946">
    <property type="component" value="Unassembled WGS sequence"/>
</dbReference>
<evidence type="ECO:0000256" key="7">
    <source>
        <dbReference type="ARBA" id="ARBA00022741"/>
    </source>
</evidence>
<dbReference type="Gene3D" id="3.30.565.10">
    <property type="entry name" value="Histidine kinase-like ATPase, C-terminal domain"/>
    <property type="match status" value="1"/>
</dbReference>
<comment type="caution">
    <text evidence="15">The sequence shown here is derived from an EMBL/GenBank/DDBJ whole genome shotgun (WGS) entry which is preliminary data.</text>
</comment>
<keyword evidence="9" id="KW-0067">ATP-binding</keyword>
<sequence>MRLFIREHGSLIAFTMFQWVALLGLIWLAGFRSIRILGYVWLLGVVSFAAFLTFFYLRRRSMYRRLSQSLASMEDALVDDQPSTPAAEAFAQLLHDQYRLYQDRLHAYEQRQQRHLTFINQWVHQMKTPLSVADLLLQEEETLAVDSVREELDRLRAGLQMILYTSRLEAFEQDFRIESLPLSELVQQVIKENKRLFISKRVFPRLTLAPEAQVMSDAKWLGFVLQQLLTNAVRYSSGRSEQLHVSIHRAGGAWELTIKDEGVGIPPADLPRVFEPYYTGENGRKYKESTGMGLYLVREICRKLGHVVTLQSQVGVGTTVTITFGRQPYTNVR</sequence>
<keyword evidence="12 13" id="KW-0472">Membrane</keyword>
<keyword evidence="5" id="KW-0808">Transferase</keyword>
<proteinExistence type="predicted"/>
<keyword evidence="10 13" id="KW-1133">Transmembrane helix</keyword>
<evidence type="ECO:0000256" key="11">
    <source>
        <dbReference type="ARBA" id="ARBA00023012"/>
    </source>
</evidence>
<dbReference type="GO" id="GO:0005886">
    <property type="term" value="C:plasma membrane"/>
    <property type="evidence" value="ECO:0007669"/>
    <property type="project" value="UniProtKB-SubCell"/>
</dbReference>
<dbReference type="SUPFAM" id="SSF55874">
    <property type="entry name" value="ATPase domain of HSP90 chaperone/DNA topoisomerase II/histidine kinase"/>
    <property type="match status" value="1"/>
</dbReference>
<evidence type="ECO:0000256" key="2">
    <source>
        <dbReference type="ARBA" id="ARBA00004651"/>
    </source>
</evidence>
<evidence type="ECO:0000313" key="16">
    <source>
        <dbReference type="Proteomes" id="UP001157946"/>
    </source>
</evidence>
<keyword evidence="8 15" id="KW-0418">Kinase</keyword>
<dbReference type="GO" id="GO:0000155">
    <property type="term" value="F:phosphorelay sensor kinase activity"/>
    <property type="evidence" value="ECO:0007669"/>
    <property type="project" value="TreeGrafter"/>
</dbReference>
<accession>A0AA45WJJ7</accession>
<dbReference type="GO" id="GO:0016036">
    <property type="term" value="P:cellular response to phosphate starvation"/>
    <property type="evidence" value="ECO:0007669"/>
    <property type="project" value="TreeGrafter"/>
</dbReference>
<reference evidence="15" key="1">
    <citation type="submission" date="2017-05" db="EMBL/GenBank/DDBJ databases">
        <authorList>
            <person name="Varghese N."/>
            <person name="Submissions S."/>
        </authorList>
    </citation>
    <scope>NUCLEOTIDE SEQUENCE</scope>
    <source>
        <strain evidence="15">DSM 45262</strain>
    </source>
</reference>
<dbReference type="SMART" id="SM00387">
    <property type="entry name" value="HATPase_c"/>
    <property type="match status" value="1"/>
</dbReference>
<dbReference type="InterPro" id="IPR005467">
    <property type="entry name" value="His_kinase_dom"/>
</dbReference>
<dbReference type="RefSeq" id="WP_284723895.1">
    <property type="nucleotide sequence ID" value="NZ_FXTU01000001.1"/>
</dbReference>
<feature type="transmembrane region" description="Helical" evidence="13">
    <location>
        <begin position="36"/>
        <end position="57"/>
    </location>
</feature>
<evidence type="ECO:0000256" key="5">
    <source>
        <dbReference type="ARBA" id="ARBA00022679"/>
    </source>
</evidence>
<evidence type="ECO:0000256" key="12">
    <source>
        <dbReference type="ARBA" id="ARBA00023136"/>
    </source>
</evidence>
<evidence type="ECO:0000256" key="8">
    <source>
        <dbReference type="ARBA" id="ARBA00022777"/>
    </source>
</evidence>
<feature type="domain" description="Histidine kinase" evidence="14">
    <location>
        <begin position="121"/>
        <end position="328"/>
    </location>
</feature>
<dbReference type="PRINTS" id="PR00344">
    <property type="entry name" value="BCTRLSENSOR"/>
</dbReference>
<organism evidence="15 16">
    <name type="scientific">Laceyella tengchongensis</name>
    <dbReference type="NCBI Taxonomy" id="574699"/>
    <lineage>
        <taxon>Bacteria</taxon>
        <taxon>Bacillati</taxon>
        <taxon>Bacillota</taxon>
        <taxon>Bacilli</taxon>
        <taxon>Bacillales</taxon>
        <taxon>Thermoactinomycetaceae</taxon>
        <taxon>Laceyella</taxon>
    </lineage>
</organism>
<dbReference type="GO" id="GO:0005524">
    <property type="term" value="F:ATP binding"/>
    <property type="evidence" value="ECO:0007669"/>
    <property type="project" value="UniProtKB-KW"/>
</dbReference>
<dbReference type="Pfam" id="PF02518">
    <property type="entry name" value="HATPase_c"/>
    <property type="match status" value="1"/>
</dbReference>
<evidence type="ECO:0000256" key="13">
    <source>
        <dbReference type="SAM" id="Phobius"/>
    </source>
</evidence>
<evidence type="ECO:0000256" key="6">
    <source>
        <dbReference type="ARBA" id="ARBA00022692"/>
    </source>
</evidence>
<keyword evidence="4" id="KW-1003">Cell membrane</keyword>
<dbReference type="InterPro" id="IPR036890">
    <property type="entry name" value="HATPase_C_sf"/>
</dbReference>
<keyword evidence="16" id="KW-1185">Reference proteome</keyword>
<evidence type="ECO:0000256" key="10">
    <source>
        <dbReference type="ARBA" id="ARBA00022989"/>
    </source>
</evidence>
<evidence type="ECO:0000256" key="9">
    <source>
        <dbReference type="ARBA" id="ARBA00022840"/>
    </source>
</evidence>
<evidence type="ECO:0000259" key="14">
    <source>
        <dbReference type="PROSITE" id="PS50109"/>
    </source>
</evidence>
<dbReference type="AlphaFoldDB" id="A0AA45WJJ7"/>
<protein>
    <recommendedName>
        <fullName evidence="3">histidine kinase</fullName>
        <ecNumber evidence="3">2.7.13.3</ecNumber>
    </recommendedName>
</protein>
<dbReference type="InterPro" id="IPR003594">
    <property type="entry name" value="HATPase_dom"/>
</dbReference>
<dbReference type="EC" id="2.7.13.3" evidence="3"/>
<dbReference type="PROSITE" id="PS50109">
    <property type="entry name" value="HIS_KIN"/>
    <property type="match status" value="1"/>
</dbReference>
<gene>
    <name evidence="15" type="ORF">SAMN06265361_101445</name>
</gene>
<evidence type="ECO:0000256" key="3">
    <source>
        <dbReference type="ARBA" id="ARBA00012438"/>
    </source>
</evidence>
<dbReference type="InterPro" id="IPR004358">
    <property type="entry name" value="Sig_transdc_His_kin-like_C"/>
</dbReference>
<keyword evidence="7" id="KW-0547">Nucleotide-binding</keyword>
<evidence type="ECO:0000256" key="1">
    <source>
        <dbReference type="ARBA" id="ARBA00000085"/>
    </source>
</evidence>
<comment type="catalytic activity">
    <reaction evidence="1">
        <text>ATP + protein L-histidine = ADP + protein N-phospho-L-histidine.</text>
        <dbReference type="EC" id="2.7.13.3"/>
    </reaction>
</comment>
<feature type="transmembrane region" description="Helical" evidence="13">
    <location>
        <begin position="12"/>
        <end position="30"/>
    </location>
</feature>
<dbReference type="GO" id="GO:0004721">
    <property type="term" value="F:phosphoprotein phosphatase activity"/>
    <property type="evidence" value="ECO:0007669"/>
    <property type="project" value="TreeGrafter"/>
</dbReference>
<comment type="subcellular location">
    <subcellularLocation>
        <location evidence="2">Cell membrane</location>
        <topology evidence="2">Multi-pass membrane protein</topology>
    </subcellularLocation>
</comment>
<dbReference type="PANTHER" id="PTHR45453:SF2">
    <property type="entry name" value="HISTIDINE KINASE"/>
    <property type="match status" value="1"/>
</dbReference>
<dbReference type="InterPro" id="IPR050351">
    <property type="entry name" value="BphY/WalK/GraS-like"/>
</dbReference>
<evidence type="ECO:0000313" key="15">
    <source>
        <dbReference type="EMBL" id="SMP03414.1"/>
    </source>
</evidence>
<dbReference type="EMBL" id="FXTU01000001">
    <property type="protein sequence ID" value="SMP03414.1"/>
    <property type="molecule type" value="Genomic_DNA"/>
</dbReference>
<dbReference type="FunFam" id="3.30.565.10:FF:000057">
    <property type="entry name" value="Sensor histidine kinase"/>
    <property type="match status" value="1"/>
</dbReference>
<dbReference type="PANTHER" id="PTHR45453">
    <property type="entry name" value="PHOSPHATE REGULON SENSOR PROTEIN PHOR"/>
    <property type="match status" value="1"/>
</dbReference>
<evidence type="ECO:0000256" key="4">
    <source>
        <dbReference type="ARBA" id="ARBA00022475"/>
    </source>
</evidence>
<name>A0AA45WJJ7_9BACL</name>
<keyword evidence="6 13" id="KW-0812">Transmembrane</keyword>